<feature type="transmembrane region" description="Helical" evidence="11">
    <location>
        <begin position="190"/>
        <end position="208"/>
    </location>
</feature>
<evidence type="ECO:0000256" key="1">
    <source>
        <dbReference type="ARBA" id="ARBA00004477"/>
    </source>
</evidence>
<feature type="transmembrane region" description="Helical" evidence="11">
    <location>
        <begin position="277"/>
        <end position="297"/>
    </location>
</feature>
<dbReference type="Proteomes" id="UP001165120">
    <property type="component" value="Unassembled WGS sequence"/>
</dbReference>
<feature type="transmembrane region" description="Helical" evidence="11">
    <location>
        <begin position="6"/>
        <end position="25"/>
    </location>
</feature>
<feature type="transmembrane region" description="Helical" evidence="11">
    <location>
        <begin position="122"/>
        <end position="145"/>
    </location>
</feature>
<comment type="catalytic activity">
    <reaction evidence="9">
        <text>Hydrolyzes the peptide bond -P2-(S-farnesyl or geranylgeranyl)C-P1'-P2'-P3'-COOH where P1' and P2' are amino acids with aliphatic sidechains and P3' is any C-terminal residue.</text>
        <dbReference type="EC" id="3.4.26.1"/>
    </reaction>
</comment>
<dbReference type="Pfam" id="PF02517">
    <property type="entry name" value="Rce1-like"/>
    <property type="match status" value="1"/>
</dbReference>
<evidence type="ECO:0000256" key="7">
    <source>
        <dbReference type="ARBA" id="ARBA00022989"/>
    </source>
</evidence>
<evidence type="ECO:0000256" key="6">
    <source>
        <dbReference type="ARBA" id="ARBA00022824"/>
    </source>
</evidence>
<feature type="transmembrane region" description="Helical" evidence="11">
    <location>
        <begin position="220"/>
        <end position="238"/>
    </location>
</feature>
<dbReference type="GO" id="GO:0005789">
    <property type="term" value="C:endoplasmic reticulum membrane"/>
    <property type="evidence" value="ECO:0007669"/>
    <property type="project" value="UniProtKB-SubCell"/>
</dbReference>
<dbReference type="EC" id="3.4.26.1" evidence="10"/>
<keyword evidence="8 11" id="KW-0472">Membrane</keyword>
<dbReference type="EMBL" id="BSXN01000846">
    <property type="protein sequence ID" value="GME70046.1"/>
    <property type="molecule type" value="Genomic_DNA"/>
</dbReference>
<feature type="transmembrane region" description="Helical" evidence="11">
    <location>
        <begin position="51"/>
        <end position="69"/>
    </location>
</feature>
<proteinExistence type="inferred from homology"/>
<dbReference type="GO" id="GO:0004222">
    <property type="term" value="F:metalloendopeptidase activity"/>
    <property type="evidence" value="ECO:0007669"/>
    <property type="project" value="InterPro"/>
</dbReference>
<evidence type="ECO:0000313" key="14">
    <source>
        <dbReference type="Proteomes" id="UP001165120"/>
    </source>
</evidence>
<evidence type="ECO:0000256" key="10">
    <source>
        <dbReference type="ARBA" id="ARBA00049729"/>
    </source>
</evidence>
<accession>A0A9W6WGF8</accession>
<evidence type="ECO:0000256" key="9">
    <source>
        <dbReference type="ARBA" id="ARBA00047280"/>
    </source>
</evidence>
<evidence type="ECO:0000313" key="13">
    <source>
        <dbReference type="EMBL" id="GME70046.1"/>
    </source>
</evidence>
<dbReference type="PANTHER" id="PTHR13046:SF0">
    <property type="entry name" value="CAAX PRENYL PROTEASE 2"/>
    <property type="match status" value="1"/>
</dbReference>
<keyword evidence="6" id="KW-0256">Endoplasmic reticulum</keyword>
<keyword evidence="7 11" id="KW-1133">Transmembrane helix</keyword>
<protein>
    <recommendedName>
        <fullName evidence="10">intramembrane prenyl-peptidase Rce1</fullName>
        <ecNumber evidence="10">3.4.26.1</ecNumber>
    </recommendedName>
</protein>
<gene>
    <name evidence="13" type="ORF">Cboi02_000271900</name>
</gene>
<feature type="transmembrane region" description="Helical" evidence="11">
    <location>
        <begin position="165"/>
        <end position="184"/>
    </location>
</feature>
<organism evidence="13 14">
    <name type="scientific">Candida boidinii</name>
    <name type="common">Yeast</name>
    <dbReference type="NCBI Taxonomy" id="5477"/>
    <lineage>
        <taxon>Eukaryota</taxon>
        <taxon>Fungi</taxon>
        <taxon>Dikarya</taxon>
        <taxon>Ascomycota</taxon>
        <taxon>Saccharomycotina</taxon>
        <taxon>Pichiomycetes</taxon>
        <taxon>Pichiales</taxon>
        <taxon>Pichiaceae</taxon>
        <taxon>Ogataea</taxon>
        <taxon>Ogataea/Candida clade</taxon>
    </lineage>
</organism>
<reference evidence="13" key="1">
    <citation type="submission" date="2023-04" db="EMBL/GenBank/DDBJ databases">
        <title>Candida boidinii NBRC 10035.</title>
        <authorList>
            <person name="Ichikawa N."/>
            <person name="Sato H."/>
            <person name="Tonouchi N."/>
        </authorList>
    </citation>
    <scope>NUCLEOTIDE SEQUENCE</scope>
    <source>
        <strain evidence="13">NBRC 10035</strain>
    </source>
</reference>
<evidence type="ECO:0000259" key="12">
    <source>
        <dbReference type="Pfam" id="PF02517"/>
    </source>
</evidence>
<evidence type="ECO:0000256" key="4">
    <source>
        <dbReference type="ARBA" id="ARBA00022692"/>
    </source>
</evidence>
<comment type="similarity">
    <text evidence="2">Belongs to the peptidase U48 family.</text>
</comment>
<evidence type="ECO:0000256" key="2">
    <source>
        <dbReference type="ARBA" id="ARBA00006897"/>
    </source>
</evidence>
<dbReference type="PANTHER" id="PTHR13046">
    <property type="entry name" value="PROTEASE U48 CAAX PRENYL PROTEASE RCE1"/>
    <property type="match status" value="1"/>
</dbReference>
<feature type="domain" description="CAAX prenyl protease 2/Lysostaphin resistance protein A-like" evidence="12">
    <location>
        <begin position="153"/>
        <end position="263"/>
    </location>
</feature>
<keyword evidence="3" id="KW-0645">Protease</keyword>
<evidence type="ECO:0000256" key="5">
    <source>
        <dbReference type="ARBA" id="ARBA00022801"/>
    </source>
</evidence>
<dbReference type="InterPro" id="IPR039731">
    <property type="entry name" value="Rce1"/>
</dbReference>
<evidence type="ECO:0000256" key="3">
    <source>
        <dbReference type="ARBA" id="ARBA00022670"/>
    </source>
</evidence>
<keyword evidence="4 11" id="KW-0812">Transmembrane</keyword>
<dbReference type="InterPro" id="IPR003675">
    <property type="entry name" value="Rce1/LyrA-like_dom"/>
</dbReference>
<comment type="caution">
    <text evidence="13">The sequence shown here is derived from an EMBL/GenBank/DDBJ whole genome shotgun (WGS) entry which is preliminary data.</text>
</comment>
<evidence type="ECO:0000256" key="11">
    <source>
        <dbReference type="SAM" id="Phobius"/>
    </source>
</evidence>
<keyword evidence="14" id="KW-1185">Reference proteome</keyword>
<dbReference type="GO" id="GO:0071586">
    <property type="term" value="P:CAAX-box protein processing"/>
    <property type="evidence" value="ECO:0007669"/>
    <property type="project" value="InterPro"/>
</dbReference>
<evidence type="ECO:0000256" key="8">
    <source>
        <dbReference type="ARBA" id="ARBA00023136"/>
    </source>
</evidence>
<sequence length="311" mass="35419">MDSKVIKTIVYSILISSSYVLALYFKSSHTVNRTFNRNDPVVIKDRLRRSIAITILNLIILPFVVKYIIASDDSTADILNNLGLLPGVKIQDNNNKSSLLGLAFEFSQYSFKTTLLDNFKTLLLFIILFIGPLFANVYYGLNYLLEDIVAYPRWEFLRDLVISPLTEELIYTCCITSIFIPLIHDGSVDANSILIFTPLLFGMAHLHHAVELYRSHQHKLIAIVLTCLLQMMYTTLFGTITNYIFVRTGSIWCCFISHAFCNANGLPALTIHSNSKVIKLFYSFLLIIGILFFFFYFDSLTISENGLLEIN</sequence>
<keyword evidence="5" id="KW-0378">Hydrolase</keyword>
<name>A0A9W6WGF8_CANBO</name>
<dbReference type="AlphaFoldDB" id="A0A9W6WGF8"/>
<comment type="subcellular location">
    <subcellularLocation>
        <location evidence="1">Endoplasmic reticulum membrane</location>
        <topology evidence="1">Multi-pass membrane protein</topology>
    </subcellularLocation>
</comment>